<sequence>MIEGRLGYNSCNDRYGILICDLWENEGLHCGEGVEVLVEDKWVPSRMEMAWTEKGNYWYLVGTPYYGDLEYVRVRQ</sequence>
<reference evidence="2" key="2">
    <citation type="submission" date="2020-02" db="EMBL/GenBank/DDBJ databases">
        <authorList>
            <person name="Littmann E."/>
            <person name="Sorbara M."/>
        </authorList>
    </citation>
    <scope>NUCLEOTIDE SEQUENCE</scope>
    <source>
        <strain evidence="2">MSK.11.9</strain>
    </source>
</reference>
<dbReference type="Proteomes" id="UP001296581">
    <property type="component" value="Unassembled WGS sequence"/>
</dbReference>
<gene>
    <name evidence="2" type="ORF">G4981_13750</name>
</gene>
<dbReference type="Pfam" id="PF17295">
    <property type="entry name" value="DUF5348"/>
    <property type="match status" value="1"/>
</dbReference>
<accession>A0AB36DIY9</accession>
<evidence type="ECO:0000259" key="1">
    <source>
        <dbReference type="Pfam" id="PF17295"/>
    </source>
</evidence>
<evidence type="ECO:0000313" key="2">
    <source>
        <dbReference type="EMBL" id="NSI66321.1"/>
    </source>
</evidence>
<proteinExistence type="predicted"/>
<dbReference type="InterPro" id="IPR035255">
    <property type="entry name" value="DUF5348"/>
</dbReference>
<organism evidence="2 3">
    <name type="scientific">Mediterraneibacter gnavus</name>
    <name type="common">Ruminococcus gnavus</name>
    <dbReference type="NCBI Taxonomy" id="33038"/>
    <lineage>
        <taxon>Bacteria</taxon>
        <taxon>Bacillati</taxon>
        <taxon>Bacillota</taxon>
        <taxon>Clostridia</taxon>
        <taxon>Lachnospirales</taxon>
        <taxon>Lachnospiraceae</taxon>
        <taxon>Mediterraneibacter</taxon>
    </lineage>
</organism>
<name>A0AB36DIY9_MEDGN</name>
<reference evidence="2" key="1">
    <citation type="journal article" date="2020" name="Cell Host Microbe">
        <title>Functional and Genomic Variation between Human-Derived Isolates of Lachnospiraceae Reveals Inter- and Intra-Species Diversity.</title>
        <authorList>
            <person name="Sorbara M.T."/>
            <person name="Littmann E.R."/>
            <person name="Fontana E."/>
            <person name="Moody T.U."/>
            <person name="Kohout C.E."/>
            <person name="Gjonbalaj M."/>
            <person name="Eaton V."/>
            <person name="Seok R."/>
            <person name="Leiner I.M."/>
            <person name="Pamer E.G."/>
        </authorList>
    </citation>
    <scope>NUCLEOTIDE SEQUENCE</scope>
    <source>
        <strain evidence="2">MSK.11.9</strain>
    </source>
</reference>
<protein>
    <submittedName>
        <fullName evidence="2">DUF5348 domain-containing protein</fullName>
    </submittedName>
</protein>
<comment type="caution">
    <text evidence="2">The sequence shown here is derived from an EMBL/GenBank/DDBJ whole genome shotgun (WGS) entry which is preliminary data.</text>
</comment>
<evidence type="ECO:0000313" key="3">
    <source>
        <dbReference type="Proteomes" id="UP001296581"/>
    </source>
</evidence>
<dbReference type="Gene3D" id="2.40.10.390">
    <property type="match status" value="1"/>
</dbReference>
<dbReference type="EMBL" id="JAAIRY010000032">
    <property type="protein sequence ID" value="NSI66321.1"/>
    <property type="molecule type" value="Genomic_DNA"/>
</dbReference>
<dbReference type="AlphaFoldDB" id="A0AB36DIY9"/>
<feature type="domain" description="DUF5348" evidence="1">
    <location>
        <begin position="4"/>
        <end position="75"/>
    </location>
</feature>
<dbReference type="RefSeq" id="WP_055169070.1">
    <property type="nucleotide sequence ID" value="NZ_CAXUME010000022.1"/>
</dbReference>